<evidence type="ECO:0000313" key="3">
    <source>
        <dbReference type="Proteomes" id="UP000252479"/>
    </source>
</evidence>
<dbReference type="Pfam" id="PF13679">
    <property type="entry name" value="Methyltransf_32"/>
    <property type="match status" value="1"/>
</dbReference>
<dbReference type="GO" id="GO:0032259">
    <property type="term" value="P:methylation"/>
    <property type="evidence" value="ECO:0007669"/>
    <property type="project" value="UniProtKB-KW"/>
</dbReference>
<dbReference type="InterPro" id="IPR025714">
    <property type="entry name" value="Methyltranfer_dom"/>
</dbReference>
<name>A0A368LMC0_9VIBR</name>
<gene>
    <name evidence="2" type="ORF">CIK83_04815</name>
</gene>
<dbReference type="Gene3D" id="3.40.50.150">
    <property type="entry name" value="Vaccinia Virus protein VP39"/>
    <property type="match status" value="1"/>
</dbReference>
<sequence>MLLLNQRFDLLDQLLVDTQLLWRIDPFQLSINPHFPWQENAPELCVFLEQLTDNQVFVFKQDTPRLIAALQSFIPQLDDLWKACELDRLNDSSLNNVEQLNVGIPGRKWQQICAMGAAALEVSEGTQWLEWCSGKGYLGQVLAQQSGYPVTSFEWQQSLCDSGQYLADKHKLAMAFVQGDALSESVQSIFNSQQHAVALHACGDLHAQLIKHTCREFLPALTLSPCCYHLIEGEQYQALSLKGQQSELKLNKRELRIPLQETVTGGRRVRQHRELEMTYRLGLDLLLREKMEHTEYTSLPSIKKSQLGSGFFHFCQWAQQQKELNLPIDEFCDLSIWEEKGHRRFVHMERISLVQQVFRRPLEMWLVCDKALRLQQQGYTVSLKTFCSRHVTPRNLIIQAVSPHQQI</sequence>
<dbReference type="PANTHER" id="PTHR13369:SF0">
    <property type="entry name" value="GLUTATHIONE S-TRANSFERASE C-TERMINAL DOMAIN-CONTAINING PROTEIN"/>
    <property type="match status" value="1"/>
</dbReference>
<dbReference type="GeneID" id="303188227"/>
<accession>A0A368LMC0</accession>
<feature type="domain" description="Methyltransferase" evidence="1">
    <location>
        <begin position="121"/>
        <end position="232"/>
    </location>
</feature>
<dbReference type="EMBL" id="QPGL01000001">
    <property type="protein sequence ID" value="RCS72988.1"/>
    <property type="molecule type" value="Genomic_DNA"/>
</dbReference>
<dbReference type="AlphaFoldDB" id="A0A368LMC0"/>
<keyword evidence="3" id="KW-1185">Reference proteome</keyword>
<evidence type="ECO:0000259" key="1">
    <source>
        <dbReference type="Pfam" id="PF13679"/>
    </source>
</evidence>
<dbReference type="Proteomes" id="UP000252479">
    <property type="component" value="Unassembled WGS sequence"/>
</dbReference>
<dbReference type="GO" id="GO:0008168">
    <property type="term" value="F:methyltransferase activity"/>
    <property type="evidence" value="ECO:0007669"/>
    <property type="project" value="UniProtKB-KW"/>
</dbReference>
<reference evidence="2 3" key="1">
    <citation type="journal article" date="2017" name="Elife">
        <title>Extensive horizontal gene transfer in cheese-associated bacteria.</title>
        <authorList>
            <person name="Bonham K.S."/>
            <person name="Wolfe B.E."/>
            <person name="Dutton R.J."/>
        </authorList>
    </citation>
    <scope>NUCLEOTIDE SEQUENCE [LARGE SCALE GENOMIC DNA]</scope>
    <source>
        <strain evidence="2 3">JB196</strain>
    </source>
</reference>
<dbReference type="PANTHER" id="PTHR13369">
    <property type="match status" value="1"/>
</dbReference>
<dbReference type="SUPFAM" id="SSF53335">
    <property type="entry name" value="S-adenosyl-L-methionine-dependent methyltransferases"/>
    <property type="match status" value="1"/>
</dbReference>
<protein>
    <submittedName>
        <fullName evidence="2">Methyltransferase</fullName>
    </submittedName>
</protein>
<dbReference type="InterPro" id="IPR029063">
    <property type="entry name" value="SAM-dependent_MTases_sf"/>
</dbReference>
<organism evidence="2 3">
    <name type="scientific">Vibrio casei</name>
    <dbReference type="NCBI Taxonomy" id="673372"/>
    <lineage>
        <taxon>Bacteria</taxon>
        <taxon>Pseudomonadati</taxon>
        <taxon>Pseudomonadota</taxon>
        <taxon>Gammaproteobacteria</taxon>
        <taxon>Vibrionales</taxon>
        <taxon>Vibrionaceae</taxon>
        <taxon>Vibrio</taxon>
    </lineage>
</organism>
<dbReference type="RefSeq" id="WP_086961032.1">
    <property type="nucleotide sequence ID" value="NZ_FUKS01000036.1"/>
</dbReference>
<evidence type="ECO:0000313" key="2">
    <source>
        <dbReference type="EMBL" id="RCS72988.1"/>
    </source>
</evidence>
<keyword evidence="2" id="KW-0489">Methyltransferase</keyword>
<comment type="caution">
    <text evidence="2">The sequence shown here is derived from an EMBL/GenBank/DDBJ whole genome shotgun (WGS) entry which is preliminary data.</text>
</comment>
<keyword evidence="2" id="KW-0808">Transferase</keyword>
<proteinExistence type="predicted"/>